<comment type="caution">
    <text evidence="1">The sequence shown here is derived from an EMBL/GenBank/DDBJ whole genome shotgun (WGS) entry which is preliminary data.</text>
</comment>
<reference evidence="1" key="1">
    <citation type="journal article" date="2020" name="Stud. Mycol.">
        <title>101 Dothideomycetes genomes: a test case for predicting lifestyles and emergence of pathogens.</title>
        <authorList>
            <person name="Haridas S."/>
            <person name="Albert R."/>
            <person name="Binder M."/>
            <person name="Bloem J."/>
            <person name="Labutti K."/>
            <person name="Salamov A."/>
            <person name="Andreopoulos B."/>
            <person name="Baker S."/>
            <person name="Barry K."/>
            <person name="Bills G."/>
            <person name="Bluhm B."/>
            <person name="Cannon C."/>
            <person name="Castanera R."/>
            <person name="Culley D."/>
            <person name="Daum C."/>
            <person name="Ezra D."/>
            <person name="Gonzalez J."/>
            <person name="Henrissat B."/>
            <person name="Kuo A."/>
            <person name="Liang C."/>
            <person name="Lipzen A."/>
            <person name="Lutzoni F."/>
            <person name="Magnuson J."/>
            <person name="Mondo S."/>
            <person name="Nolan M."/>
            <person name="Ohm R."/>
            <person name="Pangilinan J."/>
            <person name="Park H.-J."/>
            <person name="Ramirez L."/>
            <person name="Alfaro M."/>
            <person name="Sun H."/>
            <person name="Tritt A."/>
            <person name="Yoshinaga Y."/>
            <person name="Zwiers L.-H."/>
            <person name="Turgeon B."/>
            <person name="Goodwin S."/>
            <person name="Spatafora J."/>
            <person name="Crous P."/>
            <person name="Grigoriev I."/>
        </authorList>
    </citation>
    <scope>NUCLEOTIDE SEQUENCE</scope>
    <source>
        <strain evidence="1">CBS 116435</strain>
    </source>
</reference>
<dbReference type="AlphaFoldDB" id="A0A9P4QEX0"/>
<gene>
    <name evidence="1" type="ORF">K431DRAFT_301484</name>
</gene>
<evidence type="ECO:0000313" key="2">
    <source>
        <dbReference type="Proteomes" id="UP000799441"/>
    </source>
</evidence>
<name>A0A9P4QEX0_9PEZI</name>
<sequence length="229" mass="25640">MALVESSNAVERTIIGDVWSDETYKEPIVDIQHLDGFDGSSGNSNLLIASPYESLSHLLDLDTLEIQHQLFAKALTNLQAVRSDYTTAPYDVSFNWDAVVDSYRQSIAAANVQAEVPSEQSFFVIVFRSQLKEGADKERLGQHDELAHEEAVVSGGLLKYWFGVAGTDRRNLATCLWRSRNEARSGGTGPGHVAAMQFARRSYDEWFVQMLRLTVDTISGKWTFSEWVD</sequence>
<accession>A0A9P4QEX0</accession>
<protein>
    <submittedName>
        <fullName evidence="1">Uncharacterized protein</fullName>
    </submittedName>
</protein>
<dbReference type="Proteomes" id="UP000799441">
    <property type="component" value="Unassembled WGS sequence"/>
</dbReference>
<evidence type="ECO:0000313" key="1">
    <source>
        <dbReference type="EMBL" id="KAF2723574.1"/>
    </source>
</evidence>
<keyword evidence="2" id="KW-1185">Reference proteome</keyword>
<dbReference type="PANTHER" id="PTHR36986:SF1">
    <property type="entry name" value="UPF0643 PROTEIN PB2B2.08"/>
    <property type="match status" value="1"/>
</dbReference>
<proteinExistence type="predicted"/>
<dbReference type="PANTHER" id="PTHR36986">
    <property type="entry name" value="UPF0643 PROTEIN PB2B2.08"/>
    <property type="match status" value="1"/>
</dbReference>
<dbReference type="OrthoDB" id="2140489at2759"/>
<dbReference type="EMBL" id="MU003775">
    <property type="protein sequence ID" value="KAF2723574.1"/>
    <property type="molecule type" value="Genomic_DNA"/>
</dbReference>
<organism evidence="1 2">
    <name type="scientific">Polychaeton citri CBS 116435</name>
    <dbReference type="NCBI Taxonomy" id="1314669"/>
    <lineage>
        <taxon>Eukaryota</taxon>
        <taxon>Fungi</taxon>
        <taxon>Dikarya</taxon>
        <taxon>Ascomycota</taxon>
        <taxon>Pezizomycotina</taxon>
        <taxon>Dothideomycetes</taxon>
        <taxon>Dothideomycetidae</taxon>
        <taxon>Capnodiales</taxon>
        <taxon>Capnodiaceae</taxon>
        <taxon>Polychaeton</taxon>
    </lineage>
</organism>